<evidence type="ECO:0000313" key="2">
    <source>
        <dbReference type="EMBL" id="KAJ4194366.1"/>
    </source>
</evidence>
<feature type="region of interest" description="Disordered" evidence="1">
    <location>
        <begin position="1"/>
        <end position="47"/>
    </location>
</feature>
<sequence>MQPPAPAKYSLFPKCEPHNETAHTGTTLPVRNKQPPPAAMDNPKKPVRMLSRRYFVPLFKRNGQLQSPTSPEEGVGMETVARDESRASMFSLGENKI</sequence>
<name>A0A9W8REY8_9HYPO</name>
<dbReference type="Proteomes" id="UP001152087">
    <property type="component" value="Unassembled WGS sequence"/>
</dbReference>
<dbReference type="EMBL" id="JAOQAV010000005">
    <property type="protein sequence ID" value="KAJ4194366.1"/>
    <property type="molecule type" value="Genomic_DNA"/>
</dbReference>
<keyword evidence="3" id="KW-1185">Reference proteome</keyword>
<evidence type="ECO:0000313" key="3">
    <source>
        <dbReference type="Proteomes" id="UP001152087"/>
    </source>
</evidence>
<feature type="region of interest" description="Disordered" evidence="1">
    <location>
        <begin position="60"/>
        <end position="97"/>
    </location>
</feature>
<organism evidence="2 3">
    <name type="scientific">Fusarium falciforme</name>
    <dbReference type="NCBI Taxonomy" id="195108"/>
    <lineage>
        <taxon>Eukaryota</taxon>
        <taxon>Fungi</taxon>
        <taxon>Dikarya</taxon>
        <taxon>Ascomycota</taxon>
        <taxon>Pezizomycotina</taxon>
        <taxon>Sordariomycetes</taxon>
        <taxon>Hypocreomycetidae</taxon>
        <taxon>Hypocreales</taxon>
        <taxon>Nectriaceae</taxon>
        <taxon>Fusarium</taxon>
        <taxon>Fusarium solani species complex</taxon>
    </lineage>
</organism>
<protein>
    <submittedName>
        <fullName evidence="2">Uncharacterized protein</fullName>
    </submittedName>
</protein>
<evidence type="ECO:0000256" key="1">
    <source>
        <dbReference type="SAM" id="MobiDB-lite"/>
    </source>
</evidence>
<accession>A0A9W8REY8</accession>
<proteinExistence type="predicted"/>
<comment type="caution">
    <text evidence="2">The sequence shown here is derived from an EMBL/GenBank/DDBJ whole genome shotgun (WGS) entry which is preliminary data.</text>
</comment>
<gene>
    <name evidence="2" type="ORF">NW755_003122</name>
</gene>
<reference evidence="2" key="1">
    <citation type="submission" date="2022-09" db="EMBL/GenBank/DDBJ databases">
        <title>Fusarium specimens isolated from Avocado Roots.</title>
        <authorList>
            <person name="Stajich J."/>
            <person name="Roper C."/>
            <person name="Heimlech-Rivalta G."/>
        </authorList>
    </citation>
    <scope>NUCLEOTIDE SEQUENCE</scope>
    <source>
        <strain evidence="2">A02</strain>
    </source>
</reference>
<dbReference type="AlphaFoldDB" id="A0A9W8REY8"/>